<evidence type="ECO:0000313" key="3">
    <source>
        <dbReference type="Proteomes" id="UP001371456"/>
    </source>
</evidence>
<protein>
    <recommendedName>
        <fullName evidence="4">Reverse transcriptase domain-containing protein</fullName>
    </recommendedName>
</protein>
<keyword evidence="3" id="KW-1185">Reference proteome</keyword>
<dbReference type="PANTHER" id="PTHR46890">
    <property type="entry name" value="NON-LTR RETROLELEMENT REVERSE TRANSCRIPTASE-LIKE PROTEIN-RELATED"/>
    <property type="match status" value="1"/>
</dbReference>
<evidence type="ECO:0000313" key="2">
    <source>
        <dbReference type="EMBL" id="KAK6786210.1"/>
    </source>
</evidence>
<dbReference type="Proteomes" id="UP001371456">
    <property type="component" value="Unassembled WGS sequence"/>
</dbReference>
<comment type="caution">
    <text evidence="2">The sequence shown here is derived from an EMBL/GenBank/DDBJ whole genome shotgun (WGS) entry which is preliminary data.</text>
</comment>
<dbReference type="InterPro" id="IPR052343">
    <property type="entry name" value="Retrotransposon-Effector_Assoc"/>
</dbReference>
<evidence type="ECO:0008006" key="4">
    <source>
        <dbReference type="Google" id="ProtNLM"/>
    </source>
</evidence>
<proteinExistence type="predicted"/>
<accession>A0AAN8TFJ4</accession>
<sequence>MHEGTDIELNPEYRAIATIETPQHKARKTPTQQHGKTGMQKQTGKDNNNNKQATEHNAEVLLPKVNNPTKLKEFRPISLSNFISKIISKLLSTRLGPILPDLISLNQSGFVKAGVFLKISCWLKN</sequence>
<feature type="compositionally biased region" description="Polar residues" evidence="1">
    <location>
        <begin position="29"/>
        <end position="52"/>
    </location>
</feature>
<feature type="region of interest" description="Disordered" evidence="1">
    <location>
        <begin position="18"/>
        <end position="64"/>
    </location>
</feature>
<evidence type="ECO:0000256" key="1">
    <source>
        <dbReference type="SAM" id="MobiDB-lite"/>
    </source>
</evidence>
<dbReference type="EMBL" id="JBANQN010000006">
    <property type="protein sequence ID" value="KAK6786210.1"/>
    <property type="molecule type" value="Genomic_DNA"/>
</dbReference>
<gene>
    <name evidence="2" type="ORF">RDI58_014735</name>
</gene>
<reference evidence="2 3" key="1">
    <citation type="submission" date="2024-02" db="EMBL/GenBank/DDBJ databases">
        <title>de novo genome assembly of Solanum bulbocastanum strain 11H21.</title>
        <authorList>
            <person name="Hosaka A.J."/>
        </authorList>
    </citation>
    <scope>NUCLEOTIDE SEQUENCE [LARGE SCALE GENOMIC DNA]</scope>
    <source>
        <tissue evidence="2">Young leaves</tissue>
    </source>
</reference>
<name>A0AAN8TFJ4_SOLBU</name>
<dbReference type="PANTHER" id="PTHR46890:SF28">
    <property type="entry name" value="REVERSE TRANSCRIPTASE DOMAIN-CONTAINING PROTEIN"/>
    <property type="match status" value="1"/>
</dbReference>
<dbReference type="AlphaFoldDB" id="A0AAN8TFJ4"/>
<organism evidence="2 3">
    <name type="scientific">Solanum bulbocastanum</name>
    <name type="common">Wild potato</name>
    <dbReference type="NCBI Taxonomy" id="147425"/>
    <lineage>
        <taxon>Eukaryota</taxon>
        <taxon>Viridiplantae</taxon>
        <taxon>Streptophyta</taxon>
        <taxon>Embryophyta</taxon>
        <taxon>Tracheophyta</taxon>
        <taxon>Spermatophyta</taxon>
        <taxon>Magnoliopsida</taxon>
        <taxon>eudicotyledons</taxon>
        <taxon>Gunneridae</taxon>
        <taxon>Pentapetalae</taxon>
        <taxon>asterids</taxon>
        <taxon>lamiids</taxon>
        <taxon>Solanales</taxon>
        <taxon>Solanaceae</taxon>
        <taxon>Solanoideae</taxon>
        <taxon>Solaneae</taxon>
        <taxon>Solanum</taxon>
    </lineage>
</organism>